<keyword evidence="5" id="KW-1185">Reference proteome</keyword>
<dbReference type="InterPro" id="IPR036237">
    <property type="entry name" value="Xyl_isomerase-like_sf"/>
</dbReference>
<dbReference type="EMBL" id="BMCH01000002">
    <property type="protein sequence ID" value="GGC26158.1"/>
    <property type="molecule type" value="Genomic_DNA"/>
</dbReference>
<proteinExistence type="inferred from homology"/>
<dbReference type="GO" id="GO:0016853">
    <property type="term" value="F:isomerase activity"/>
    <property type="evidence" value="ECO:0007669"/>
    <property type="project" value="UniProtKB-KW"/>
</dbReference>
<reference evidence="5" key="1">
    <citation type="journal article" date="2019" name="Int. J. Syst. Evol. Microbiol.">
        <title>The Global Catalogue of Microorganisms (GCM) 10K type strain sequencing project: providing services to taxonomists for standard genome sequencing and annotation.</title>
        <authorList>
            <consortium name="The Broad Institute Genomics Platform"/>
            <consortium name="The Broad Institute Genome Sequencing Center for Infectious Disease"/>
            <person name="Wu L."/>
            <person name="Ma J."/>
        </authorList>
    </citation>
    <scope>NUCLEOTIDE SEQUENCE [LARGE SCALE GENOMIC DNA]</scope>
    <source>
        <strain evidence="5">CCM 7132</strain>
    </source>
</reference>
<dbReference type="InterPro" id="IPR013022">
    <property type="entry name" value="Xyl_isomerase-like_TIM-brl"/>
</dbReference>
<dbReference type="InterPro" id="IPR050417">
    <property type="entry name" value="Sugar_Epim/Isomerase"/>
</dbReference>
<evidence type="ECO:0000256" key="1">
    <source>
        <dbReference type="ARBA" id="ARBA00023235"/>
    </source>
</evidence>
<evidence type="ECO:0000256" key="2">
    <source>
        <dbReference type="PIRNR" id="PIRNR006241"/>
    </source>
</evidence>
<dbReference type="Gene3D" id="3.20.20.150">
    <property type="entry name" value="Divalent-metal-dependent TIM barrel enzymes"/>
    <property type="match status" value="1"/>
</dbReference>
<feature type="domain" description="Xylose isomerase-like TIM barrel" evidence="3">
    <location>
        <begin position="54"/>
        <end position="260"/>
    </location>
</feature>
<evidence type="ECO:0000313" key="5">
    <source>
        <dbReference type="Proteomes" id="UP000637769"/>
    </source>
</evidence>
<comment type="similarity">
    <text evidence="2">Belongs to the hyi family.</text>
</comment>
<accession>A0ABQ1LLK6</accession>
<dbReference type="InterPro" id="IPR026040">
    <property type="entry name" value="HyI-like"/>
</dbReference>
<organism evidence="4 5">
    <name type="scientific">Asaia siamensis</name>
    <dbReference type="NCBI Taxonomy" id="110479"/>
    <lineage>
        <taxon>Bacteria</taxon>
        <taxon>Pseudomonadati</taxon>
        <taxon>Pseudomonadota</taxon>
        <taxon>Alphaproteobacteria</taxon>
        <taxon>Acetobacterales</taxon>
        <taxon>Acetobacteraceae</taxon>
        <taxon>Asaia</taxon>
    </lineage>
</organism>
<sequence length="288" mass="31322">MRSGTGPEGQSDQFSLAVCAEMVFLDLPFIDRVKHLAREGFLVEIWDWTRHDLKRLAASGAVFSSMTGYVSGTLADDAGAHEMLRTAELSIWAAKDLGVPRLNLHGTGLGPEGLPVKPCVKGADGAMWMKARDTLSRLADLGEKHDVMFVLENLNAAVDHPDVPFGRAEDCLSLVQAVDHPSLRLMLDLYHAQIGEGNLIALLERAMPFIGEIQVADVPGRCQPGTGEINYPAIARALRRLGYRGVIGLESWAEAGDSDRALRDFAKAFAAYPVMVRGVSWPDRSGML</sequence>
<evidence type="ECO:0000313" key="4">
    <source>
        <dbReference type="EMBL" id="GGC26158.1"/>
    </source>
</evidence>
<dbReference type="PIRSF" id="PIRSF006241">
    <property type="entry name" value="HyI"/>
    <property type="match status" value="1"/>
</dbReference>
<dbReference type="Pfam" id="PF01261">
    <property type="entry name" value="AP_endonuc_2"/>
    <property type="match status" value="1"/>
</dbReference>
<protein>
    <submittedName>
        <fullName evidence="4">Hydroxypyruvate isomerase</fullName>
    </submittedName>
</protein>
<gene>
    <name evidence="4" type="ORF">GCM10007207_09490</name>
</gene>
<dbReference type="SUPFAM" id="SSF51658">
    <property type="entry name" value="Xylose isomerase-like"/>
    <property type="match status" value="1"/>
</dbReference>
<name>A0ABQ1LLK6_9PROT</name>
<keyword evidence="1 2" id="KW-0413">Isomerase</keyword>
<evidence type="ECO:0000259" key="3">
    <source>
        <dbReference type="Pfam" id="PF01261"/>
    </source>
</evidence>
<comment type="caution">
    <text evidence="4">The sequence shown here is derived from an EMBL/GenBank/DDBJ whole genome shotgun (WGS) entry which is preliminary data.</text>
</comment>
<dbReference type="Proteomes" id="UP000637769">
    <property type="component" value="Unassembled WGS sequence"/>
</dbReference>
<dbReference type="RefSeq" id="WP_188425640.1">
    <property type="nucleotide sequence ID" value="NZ_BMCH01000002.1"/>
</dbReference>
<dbReference type="PANTHER" id="PTHR43489">
    <property type="entry name" value="ISOMERASE"/>
    <property type="match status" value="1"/>
</dbReference>